<evidence type="ECO:0000256" key="3">
    <source>
        <dbReference type="RuleBase" id="RU004508"/>
    </source>
</evidence>
<feature type="modified residue" description="N6-(pyridoxal phosphate)lysine" evidence="2">
    <location>
        <position position="196"/>
    </location>
</feature>
<proteinExistence type="inferred from homology"/>
<keyword evidence="2 3" id="KW-0663">Pyridoxal phosphate</keyword>
<dbReference type="InterPro" id="IPR015424">
    <property type="entry name" value="PyrdxlP-dep_Trfase"/>
</dbReference>
<dbReference type="PANTHER" id="PTHR30244:SF34">
    <property type="entry name" value="DTDP-4-AMINO-4,6-DIDEOXYGALACTOSE TRANSAMINASE"/>
    <property type="match status" value="1"/>
</dbReference>
<dbReference type="InterPro" id="IPR000653">
    <property type="entry name" value="DegT/StrS_aminotransferase"/>
</dbReference>
<gene>
    <name evidence="4" type="ORF">H7C18_25670</name>
</gene>
<dbReference type="PANTHER" id="PTHR30244">
    <property type="entry name" value="TRANSAMINASE"/>
    <property type="match status" value="1"/>
</dbReference>
<dbReference type="RefSeq" id="WP_185131953.1">
    <property type="nucleotide sequence ID" value="NZ_JACJVO010000032.1"/>
</dbReference>
<dbReference type="Gene3D" id="3.90.1150.10">
    <property type="entry name" value="Aspartate Aminotransferase, domain 1"/>
    <property type="match status" value="1"/>
</dbReference>
<evidence type="ECO:0000256" key="2">
    <source>
        <dbReference type="PIRSR" id="PIRSR000390-2"/>
    </source>
</evidence>
<dbReference type="GO" id="GO:0000271">
    <property type="term" value="P:polysaccharide biosynthetic process"/>
    <property type="evidence" value="ECO:0007669"/>
    <property type="project" value="TreeGrafter"/>
</dbReference>
<evidence type="ECO:0000313" key="5">
    <source>
        <dbReference type="Proteomes" id="UP000564644"/>
    </source>
</evidence>
<evidence type="ECO:0000313" key="4">
    <source>
        <dbReference type="EMBL" id="MBB6734317.1"/>
    </source>
</evidence>
<comment type="similarity">
    <text evidence="3">Belongs to the DegT/DnrJ/EryC1 family.</text>
</comment>
<dbReference type="PIRSF" id="PIRSF000390">
    <property type="entry name" value="PLP_StrS"/>
    <property type="match status" value="1"/>
</dbReference>
<feature type="active site" description="Proton acceptor" evidence="1">
    <location>
        <position position="196"/>
    </location>
</feature>
<name>A0A7X0VYB7_9BACL</name>
<dbReference type="Proteomes" id="UP000564644">
    <property type="component" value="Unassembled WGS sequence"/>
</dbReference>
<comment type="caution">
    <text evidence="4">The sequence shown here is derived from an EMBL/GenBank/DDBJ whole genome shotgun (WGS) entry which is preliminary data.</text>
</comment>
<dbReference type="InterPro" id="IPR015421">
    <property type="entry name" value="PyrdxlP-dep_Trfase_major"/>
</dbReference>
<protein>
    <submittedName>
        <fullName evidence="4">DegT/DnrJ/EryC1/StrS family aminotransferase</fullName>
    </submittedName>
</protein>
<dbReference type="EMBL" id="JACJVO010000032">
    <property type="protein sequence ID" value="MBB6734317.1"/>
    <property type="molecule type" value="Genomic_DNA"/>
</dbReference>
<organism evidence="4 5">
    <name type="scientific">Cohnella zeiphila</name>
    <dbReference type="NCBI Taxonomy" id="2761120"/>
    <lineage>
        <taxon>Bacteria</taxon>
        <taxon>Bacillati</taxon>
        <taxon>Bacillota</taxon>
        <taxon>Bacilli</taxon>
        <taxon>Bacillales</taxon>
        <taxon>Paenibacillaceae</taxon>
        <taxon>Cohnella</taxon>
    </lineage>
</organism>
<dbReference type="GO" id="GO:0030170">
    <property type="term" value="F:pyridoxal phosphate binding"/>
    <property type="evidence" value="ECO:0007669"/>
    <property type="project" value="TreeGrafter"/>
</dbReference>
<evidence type="ECO:0000256" key="1">
    <source>
        <dbReference type="PIRSR" id="PIRSR000390-1"/>
    </source>
</evidence>
<keyword evidence="4" id="KW-0032">Aminotransferase</keyword>
<dbReference type="GO" id="GO:0008483">
    <property type="term" value="F:transaminase activity"/>
    <property type="evidence" value="ECO:0007669"/>
    <property type="project" value="UniProtKB-KW"/>
</dbReference>
<dbReference type="AlphaFoldDB" id="A0A7X0VYB7"/>
<keyword evidence="5" id="KW-1185">Reference proteome</keyword>
<keyword evidence="4" id="KW-0808">Transferase</keyword>
<dbReference type="CDD" id="cd00616">
    <property type="entry name" value="AHBA_syn"/>
    <property type="match status" value="1"/>
</dbReference>
<dbReference type="Pfam" id="PF01041">
    <property type="entry name" value="DegT_DnrJ_EryC1"/>
    <property type="match status" value="1"/>
</dbReference>
<sequence length="404" mass="44365">MDTLAIDGGTPVRTKPFPQWPIYGELEERGLLEVLHSGKWGGTGRVKLQELEERFAAYHGAAYGITVANGTIGITAALMAAGVGPGDEVIMPPYTFIATATSALLFGAVPVFADVEPDTLLLDPEKVEPLITSKTKAIITVHIAGAPSDMTRLKEIAARRGLRLIEDSAQAVGARWEGQGVGAIGDLGTFSFQSSKNLNAGEGGMILTNDRELADRVWSFSNVGRVREGGWYQHERIGWNLRMTEFQAAVLLGQMTRLDEQMEKRERNGKLLTKLLGEIEGIRTLRRDPRITRHAYHLYMFKLAPEVADAVAKSEVIRRIQAEGIPVSAGYVSLNRNEAVLREIESLTGERRVNDCPVSERACEKETLWLHQNVLLGDEEDMHDIARAVQKVLAACGSKDSVRP</sequence>
<reference evidence="4 5" key="1">
    <citation type="submission" date="2020-08" db="EMBL/GenBank/DDBJ databases">
        <title>Cohnella phylogeny.</title>
        <authorList>
            <person name="Dunlap C."/>
        </authorList>
    </citation>
    <scope>NUCLEOTIDE SEQUENCE [LARGE SCALE GENOMIC DNA]</scope>
    <source>
        <strain evidence="4 5">CBP 2801</strain>
    </source>
</reference>
<accession>A0A7X0VYB7</accession>
<dbReference type="Gene3D" id="3.40.640.10">
    <property type="entry name" value="Type I PLP-dependent aspartate aminotransferase-like (Major domain)"/>
    <property type="match status" value="1"/>
</dbReference>
<dbReference type="InterPro" id="IPR015422">
    <property type="entry name" value="PyrdxlP-dep_Trfase_small"/>
</dbReference>
<dbReference type="SUPFAM" id="SSF53383">
    <property type="entry name" value="PLP-dependent transferases"/>
    <property type="match status" value="1"/>
</dbReference>